<protein>
    <submittedName>
        <fullName evidence="3">Uncharacterized protein</fullName>
    </submittedName>
</protein>
<dbReference type="PANTHER" id="PTHR31373:SF27">
    <property type="entry name" value="TROVE DOMAIN-CONTAINING PROTEIN"/>
    <property type="match status" value="1"/>
</dbReference>
<sequence>MAAAAGGHSLSHVNPCVEFFFQVVPGTPPQRVRDLLAAAWAHDSLTALKLICNLGVTGTSDKEGFHAAVLWMHEYHPKTLACNLPALAECGYLEDLPELLFRLIHGPDARKLAKYRSRSRVPLSRPFGRARHLLAAPQGWKCAPYLLAETAVTGQVDPEMADAEEEHGNKTRKRARLAAQALRKYNDDREYQFLLDQVAQLFANLLKSDIQNMRLHEYNKIGLAAKWCPTPCSLIHTTLLCQAIARCLFPRNSDSNYADLPEEQYTYRVLCRLHHEVLVPLRRVLQLPEVYLSSRPWTKLDGKVKLTAVLPQTERQWRVMVDSLHEKKLLKNCMAVCDMSKSMEGVPMEVCTALGLLISELGKHPWAGRVITFSRKVRNKKVRLMPKITMIKGRTLRGRLSFLQKMQCDSDLDIDFQGLFAFIFQSILSLTDLNLEKDDMIKTVFVFTNKELDEAHARPWTQEYQEYCRKFEDAGYRAVVPQIVFWNLEGSRSTAVMSKLAGVMTLRGFSNNLLKSFLKNNGLVYPEYEMSSALAREEYKNLSPFD</sequence>
<dbReference type="Pfam" id="PF11443">
    <property type="entry name" value="DUF2828"/>
    <property type="match status" value="1"/>
</dbReference>
<dbReference type="Pfam" id="PF25043">
    <property type="entry name" value="DUF7788"/>
    <property type="match status" value="1"/>
</dbReference>
<evidence type="ECO:0000313" key="3">
    <source>
        <dbReference type="EMBL" id="CAL4972079.1"/>
    </source>
</evidence>
<accession>A0ABC9A1Y2</accession>
<name>A0ABC9A1Y2_9POAL</name>
<dbReference type="InterPro" id="IPR011205">
    <property type="entry name" value="UCP015417_vWA"/>
</dbReference>
<evidence type="ECO:0000259" key="2">
    <source>
        <dbReference type="Pfam" id="PF25043"/>
    </source>
</evidence>
<dbReference type="InterPro" id="IPR058580">
    <property type="entry name" value="DUF2828"/>
</dbReference>
<dbReference type="InterPro" id="IPR036465">
    <property type="entry name" value="vWFA_dom_sf"/>
</dbReference>
<keyword evidence="4" id="KW-1185">Reference proteome</keyword>
<reference evidence="3" key="1">
    <citation type="submission" date="2024-10" db="EMBL/GenBank/DDBJ databases">
        <authorList>
            <person name="Ryan C."/>
        </authorList>
    </citation>
    <scope>NUCLEOTIDE SEQUENCE [LARGE SCALE GENOMIC DNA]</scope>
</reference>
<dbReference type="InterPro" id="IPR056690">
    <property type="entry name" value="DUF7788"/>
</dbReference>
<dbReference type="Gene3D" id="3.40.50.410">
    <property type="entry name" value="von Willebrand factor, type A domain"/>
    <property type="match status" value="1"/>
</dbReference>
<dbReference type="PIRSF" id="PIRSF015417">
    <property type="entry name" value="T31B5_30_vWA"/>
    <property type="match status" value="1"/>
</dbReference>
<dbReference type="PANTHER" id="PTHR31373">
    <property type="entry name" value="OS06G0652100 PROTEIN"/>
    <property type="match status" value="1"/>
</dbReference>
<dbReference type="AlphaFoldDB" id="A0ABC9A1Y2"/>
<evidence type="ECO:0000259" key="1">
    <source>
        <dbReference type="Pfam" id="PF11443"/>
    </source>
</evidence>
<gene>
    <name evidence="3" type="ORF">URODEC1_LOCUS51044</name>
</gene>
<dbReference type="Proteomes" id="UP001497457">
    <property type="component" value="Chromosome 20rd"/>
</dbReference>
<feature type="domain" description="DUF2828" evidence="1">
    <location>
        <begin position="11"/>
        <end position="300"/>
    </location>
</feature>
<feature type="domain" description="DUF7788" evidence="2">
    <location>
        <begin position="332"/>
        <end position="528"/>
    </location>
</feature>
<proteinExistence type="predicted"/>
<evidence type="ECO:0000313" key="4">
    <source>
        <dbReference type="Proteomes" id="UP001497457"/>
    </source>
</evidence>
<organism evidence="3 4">
    <name type="scientific">Urochloa decumbens</name>
    <dbReference type="NCBI Taxonomy" id="240449"/>
    <lineage>
        <taxon>Eukaryota</taxon>
        <taxon>Viridiplantae</taxon>
        <taxon>Streptophyta</taxon>
        <taxon>Embryophyta</taxon>
        <taxon>Tracheophyta</taxon>
        <taxon>Spermatophyta</taxon>
        <taxon>Magnoliopsida</taxon>
        <taxon>Liliopsida</taxon>
        <taxon>Poales</taxon>
        <taxon>Poaceae</taxon>
        <taxon>PACMAD clade</taxon>
        <taxon>Panicoideae</taxon>
        <taxon>Panicodae</taxon>
        <taxon>Paniceae</taxon>
        <taxon>Melinidinae</taxon>
        <taxon>Urochloa</taxon>
    </lineage>
</organism>
<dbReference type="EMBL" id="OZ075130">
    <property type="protein sequence ID" value="CAL4972079.1"/>
    <property type="molecule type" value="Genomic_DNA"/>
</dbReference>